<dbReference type="InterPro" id="IPR036691">
    <property type="entry name" value="Endo/exonu/phosph_ase_sf"/>
</dbReference>
<dbReference type="SUPFAM" id="SSF56219">
    <property type="entry name" value="DNase I-like"/>
    <property type="match status" value="1"/>
</dbReference>
<organism evidence="1 2">
    <name type="scientific">Gossypium trilobum</name>
    <dbReference type="NCBI Taxonomy" id="34281"/>
    <lineage>
        <taxon>Eukaryota</taxon>
        <taxon>Viridiplantae</taxon>
        <taxon>Streptophyta</taxon>
        <taxon>Embryophyta</taxon>
        <taxon>Tracheophyta</taxon>
        <taxon>Spermatophyta</taxon>
        <taxon>Magnoliopsida</taxon>
        <taxon>eudicotyledons</taxon>
        <taxon>Gunneridae</taxon>
        <taxon>Pentapetalae</taxon>
        <taxon>rosids</taxon>
        <taxon>malvids</taxon>
        <taxon>Malvales</taxon>
        <taxon>Malvaceae</taxon>
        <taxon>Malvoideae</taxon>
        <taxon>Gossypium</taxon>
    </lineage>
</organism>
<evidence type="ECO:0000313" key="2">
    <source>
        <dbReference type="Proteomes" id="UP000593568"/>
    </source>
</evidence>
<evidence type="ECO:0008006" key="3">
    <source>
        <dbReference type="Google" id="ProtNLM"/>
    </source>
</evidence>
<dbReference type="PANTHER" id="PTHR33710">
    <property type="entry name" value="BNAC02G09200D PROTEIN"/>
    <property type="match status" value="1"/>
</dbReference>
<dbReference type="Gene3D" id="3.60.10.10">
    <property type="entry name" value="Endonuclease/exonuclease/phosphatase"/>
    <property type="match status" value="1"/>
</dbReference>
<dbReference type="Proteomes" id="UP000593568">
    <property type="component" value="Unassembled WGS sequence"/>
</dbReference>
<proteinExistence type="predicted"/>
<sequence length="175" mass="20723">MERIRYSCGYVNGIEVDPEERFSWFVCGDFNKILYGYEKTAGVPRDERRMELFRNVLTDCNLVDVGFSRRWFTWERGNLPETNIRERLDRGVANEEWMVMFPKVTIQHLTHSFSDHCPLLVNTKKAAQGVTEKAFKFEAWWKMEESFEEEVKNIWGTSSGNLMQKLDRLKHGLRS</sequence>
<reference evidence="1 2" key="1">
    <citation type="journal article" date="2019" name="Genome Biol. Evol.">
        <title>Insights into the evolution of the New World diploid cottons (Gossypium, subgenus Houzingenia) based on genome sequencing.</title>
        <authorList>
            <person name="Grover C.E."/>
            <person name="Arick M.A. 2nd"/>
            <person name="Thrash A."/>
            <person name="Conover J.L."/>
            <person name="Sanders W.S."/>
            <person name="Peterson D.G."/>
            <person name="Frelichowski J.E."/>
            <person name="Scheffler J.A."/>
            <person name="Scheffler B.E."/>
            <person name="Wendel J.F."/>
        </authorList>
    </citation>
    <scope>NUCLEOTIDE SEQUENCE [LARGE SCALE GENOMIC DNA]</scope>
    <source>
        <strain evidence="1">8</strain>
        <tissue evidence="1">Leaf</tissue>
    </source>
</reference>
<comment type="caution">
    <text evidence="1">The sequence shown here is derived from an EMBL/GenBank/DDBJ whole genome shotgun (WGS) entry which is preliminary data.</text>
</comment>
<protein>
    <recommendedName>
        <fullName evidence="3">Reverse transcriptase</fullName>
    </recommendedName>
</protein>
<name>A0A7J9EFX7_9ROSI</name>
<keyword evidence="2" id="KW-1185">Reference proteome</keyword>
<gene>
    <name evidence="1" type="ORF">Gotri_007402</name>
</gene>
<evidence type="ECO:0000313" key="1">
    <source>
        <dbReference type="EMBL" id="MBA0771946.1"/>
    </source>
</evidence>
<dbReference type="AlphaFoldDB" id="A0A7J9EFX7"/>
<accession>A0A7J9EFX7</accession>
<dbReference type="EMBL" id="JABEZW010000008">
    <property type="protein sequence ID" value="MBA0771946.1"/>
    <property type="molecule type" value="Genomic_DNA"/>
</dbReference>
<dbReference type="PANTHER" id="PTHR33710:SF62">
    <property type="entry name" value="DUF4283 DOMAIN PROTEIN"/>
    <property type="match status" value="1"/>
</dbReference>